<reference evidence="2" key="1">
    <citation type="submission" date="2023-10" db="EMBL/GenBank/DDBJ databases">
        <title>Chromosome-level genome of the transformable northern wattle, Acacia crassicarpa.</title>
        <authorList>
            <person name="Massaro I."/>
            <person name="Sinha N.R."/>
            <person name="Poethig S."/>
            <person name="Leichty A.R."/>
        </authorList>
    </citation>
    <scope>NUCLEOTIDE SEQUENCE</scope>
    <source>
        <strain evidence="2">Acra3RX</strain>
        <tissue evidence="2">Leaf</tissue>
    </source>
</reference>
<gene>
    <name evidence="2" type="ORF">QN277_024466</name>
</gene>
<dbReference type="EMBL" id="JAWXYG010000007">
    <property type="protein sequence ID" value="KAK4267724.1"/>
    <property type="molecule type" value="Genomic_DNA"/>
</dbReference>
<dbReference type="Pfam" id="PF05659">
    <property type="entry name" value="RPW8"/>
    <property type="match status" value="1"/>
</dbReference>
<keyword evidence="3" id="KW-1185">Reference proteome</keyword>
<sequence length="226" mass="26370">MALELVGGAVLGVVFDQLQKEIWRVKNNIVMFKPKLEELELTLDVLSPVIEEIEILNRRLNRSEYGRETIVLMRLLEDGTKLVSKCSKIPRWDIFKRCRYREKLMELDNKILRFQNLYLQANMARDQKQSLLIVQETRQMLIMSLNQRGNSNLTMALSTSPSSTDSSDLAIALTASSTDSSHKVIIILTWIVAKKKKEKPERLVFLWNINMRLQRKYVVIRKSYNK</sequence>
<dbReference type="PROSITE" id="PS51153">
    <property type="entry name" value="RPW8"/>
    <property type="match status" value="1"/>
</dbReference>
<evidence type="ECO:0000313" key="3">
    <source>
        <dbReference type="Proteomes" id="UP001293593"/>
    </source>
</evidence>
<proteinExistence type="predicted"/>
<name>A0AAE1K7P3_9FABA</name>
<evidence type="ECO:0000313" key="2">
    <source>
        <dbReference type="EMBL" id="KAK4267724.1"/>
    </source>
</evidence>
<dbReference type="Proteomes" id="UP001293593">
    <property type="component" value="Unassembled WGS sequence"/>
</dbReference>
<feature type="domain" description="RPW8" evidence="1">
    <location>
        <begin position="1"/>
        <end position="153"/>
    </location>
</feature>
<comment type="caution">
    <text evidence="2">The sequence shown here is derived from an EMBL/GenBank/DDBJ whole genome shotgun (WGS) entry which is preliminary data.</text>
</comment>
<accession>A0AAE1K7P3</accession>
<organism evidence="2 3">
    <name type="scientific">Acacia crassicarpa</name>
    <name type="common">northern wattle</name>
    <dbReference type="NCBI Taxonomy" id="499986"/>
    <lineage>
        <taxon>Eukaryota</taxon>
        <taxon>Viridiplantae</taxon>
        <taxon>Streptophyta</taxon>
        <taxon>Embryophyta</taxon>
        <taxon>Tracheophyta</taxon>
        <taxon>Spermatophyta</taxon>
        <taxon>Magnoliopsida</taxon>
        <taxon>eudicotyledons</taxon>
        <taxon>Gunneridae</taxon>
        <taxon>Pentapetalae</taxon>
        <taxon>rosids</taxon>
        <taxon>fabids</taxon>
        <taxon>Fabales</taxon>
        <taxon>Fabaceae</taxon>
        <taxon>Caesalpinioideae</taxon>
        <taxon>mimosoid clade</taxon>
        <taxon>Acacieae</taxon>
        <taxon>Acacia</taxon>
    </lineage>
</organism>
<dbReference type="InterPro" id="IPR008808">
    <property type="entry name" value="Powdery_mildew-R_dom"/>
</dbReference>
<protein>
    <recommendedName>
        <fullName evidence="1">RPW8 domain-containing protein</fullName>
    </recommendedName>
</protein>
<dbReference type="AlphaFoldDB" id="A0AAE1K7P3"/>
<evidence type="ECO:0000259" key="1">
    <source>
        <dbReference type="PROSITE" id="PS51153"/>
    </source>
</evidence>